<dbReference type="PANTHER" id="PTHR43742">
    <property type="entry name" value="TRIMETHYLAMINE-N-OXIDE REDUCTASE"/>
    <property type="match status" value="1"/>
</dbReference>
<name>A0ABQ1IIA3_9PROT</name>
<evidence type="ECO:0000313" key="11">
    <source>
        <dbReference type="Proteomes" id="UP000603352"/>
    </source>
</evidence>
<feature type="domain" description="Molybdopterin oxidoreductase" evidence="7">
    <location>
        <begin position="53"/>
        <end position="507"/>
    </location>
</feature>
<proteinExistence type="inferred from homology"/>
<comment type="caution">
    <text evidence="10">The sequence shown here is derived from an EMBL/GenBank/DDBJ whole genome shotgun (WGS) entry which is preliminary data.</text>
</comment>
<keyword evidence="6" id="KW-0560">Oxidoreductase</keyword>
<keyword evidence="3" id="KW-0500">Molybdenum</keyword>
<dbReference type="InterPro" id="IPR041460">
    <property type="entry name" value="Molybdopterin_N"/>
</dbReference>
<sequence length="775" mass="83646">MSDIRRVPHAAHWGSFTAIVRDGRLVEAIPREGDPYPSPMVATTPDAVNHRIRVARPAVRRGWLEGGADRGHDRRGADDFVAVPWDEALDMVAGQVARVRRDHGGEAIFGGSYGWSSAGRFHHAKSQLHRFLNAGGGFIDQVQNYSYTTAITILPHILGTIEAVQGPVSSLDGLAAHCRLMVCFGGLPRINLQIEAGGNGVHTGTLWLERMREAGIRIVCITPSKADVPPGAEWQTIRPNTDTAVMLAMAGVLLDQGLADQDFLNRCTVGAERVFAYLRGDEDGTPKTPEWAEAISGVPAATIRALALALKAERSFVNVSWSLQRADRGEQALWAAIALACMAGHVGLPGGGFALGLASLGNMGAPRQPMASPRIGLGRNQTGRYIPVARISDMMLNPGGAYRYNGQDMTYPDIRMVYWCGGNPFHHHQDLNRLVTAFRRPETVVVHEQFWTATARHADIVLPATTTLERNDIGASGRDRFILAMHKAIEPLGEARNDYDIFSSLARRLGIEDAFTEGRDEMAWLRALYAEAATANAARGIDFPDFDSFWQSGMVEVPEPDAPYTMFADLRADPAAHPLRTPSGLIELHSDRVASFGDAHCPGHPVWIAPDEWLGADLAGRYPLHLISHQPATRLHGQLDPAGLSTGAKIQGREPVVIHPDDAARRGIGDGMIVRVFNDRGATLAGAVVSADVMPGVVRLATGAWYDPVDPSTPGSLDKHGNPNVLTADRPTSAVSQAPSAHSTLVEIEVFDGTPPAVTAFEPPVMTPRRQEAAS</sequence>
<dbReference type="CDD" id="cd02793">
    <property type="entry name" value="MopB_CT_DMSOR-BSOR-TMAOR"/>
    <property type="match status" value="1"/>
</dbReference>
<comment type="cofactor">
    <cofactor evidence="1">
        <name>Mo-bis(molybdopterin guanine dinucleotide)</name>
        <dbReference type="ChEBI" id="CHEBI:60539"/>
    </cofactor>
</comment>
<dbReference type="Pfam" id="PF18364">
    <property type="entry name" value="Molybdopterin_N"/>
    <property type="match status" value="1"/>
</dbReference>
<dbReference type="PROSITE" id="PS00490">
    <property type="entry name" value="MOLYBDOPTERIN_PROK_2"/>
    <property type="match status" value="1"/>
</dbReference>
<dbReference type="InterPro" id="IPR006655">
    <property type="entry name" value="Mopterin_OxRdtase_prok_CS"/>
</dbReference>
<reference evidence="11" key="1">
    <citation type="journal article" date="2019" name="Int. J. Syst. Evol. Microbiol.">
        <title>The Global Catalogue of Microorganisms (GCM) 10K type strain sequencing project: providing services to taxonomists for standard genome sequencing and annotation.</title>
        <authorList>
            <consortium name="The Broad Institute Genomics Platform"/>
            <consortium name="The Broad Institute Genome Sequencing Center for Infectious Disease"/>
            <person name="Wu L."/>
            <person name="Ma J."/>
        </authorList>
    </citation>
    <scope>NUCLEOTIDE SEQUENCE [LARGE SCALE GENOMIC DNA]</scope>
    <source>
        <strain evidence="11">CGMCC 1.10188</strain>
    </source>
</reference>
<dbReference type="Gene3D" id="3.40.228.10">
    <property type="entry name" value="Dimethylsulfoxide Reductase, domain 2"/>
    <property type="match status" value="1"/>
</dbReference>
<dbReference type="CDD" id="cd02769">
    <property type="entry name" value="MopB_DMSOR-BSOR-TMAOR"/>
    <property type="match status" value="1"/>
</dbReference>
<evidence type="ECO:0000256" key="1">
    <source>
        <dbReference type="ARBA" id="ARBA00001942"/>
    </source>
</evidence>
<keyword evidence="11" id="KW-1185">Reference proteome</keyword>
<dbReference type="Proteomes" id="UP000603352">
    <property type="component" value="Unassembled WGS sequence"/>
</dbReference>
<evidence type="ECO:0000259" key="7">
    <source>
        <dbReference type="Pfam" id="PF00384"/>
    </source>
</evidence>
<dbReference type="EMBL" id="BMDZ01000028">
    <property type="protein sequence ID" value="GGB42940.1"/>
    <property type="molecule type" value="Genomic_DNA"/>
</dbReference>
<dbReference type="Pfam" id="PF00384">
    <property type="entry name" value="Molybdopterin"/>
    <property type="match status" value="1"/>
</dbReference>
<dbReference type="InterPro" id="IPR009010">
    <property type="entry name" value="Asp_de-COase-like_dom_sf"/>
</dbReference>
<dbReference type="Gene3D" id="2.40.40.20">
    <property type="match status" value="1"/>
</dbReference>
<dbReference type="InterPro" id="IPR006657">
    <property type="entry name" value="MoPterin_dinucl-bd_dom"/>
</dbReference>
<evidence type="ECO:0000256" key="4">
    <source>
        <dbReference type="ARBA" id="ARBA00022723"/>
    </source>
</evidence>
<comment type="similarity">
    <text evidence="2">Belongs to the prokaryotic molybdopterin-containing oxidoreductase family.</text>
</comment>
<evidence type="ECO:0000259" key="9">
    <source>
        <dbReference type="Pfam" id="PF18364"/>
    </source>
</evidence>
<dbReference type="Gene3D" id="3.40.50.740">
    <property type="match status" value="1"/>
</dbReference>
<protein>
    <submittedName>
        <fullName evidence="10">Dimethylsulfoxide reductase</fullName>
    </submittedName>
</protein>
<dbReference type="Pfam" id="PF01568">
    <property type="entry name" value="Molydop_binding"/>
    <property type="match status" value="1"/>
</dbReference>
<feature type="domain" description="Molybdopterin oxidoreductase N-terminal" evidence="9">
    <location>
        <begin position="9"/>
        <end position="48"/>
    </location>
</feature>
<organism evidence="10 11">
    <name type="scientific">Tistrella bauzanensis</name>
    <dbReference type="NCBI Taxonomy" id="657419"/>
    <lineage>
        <taxon>Bacteria</taxon>
        <taxon>Pseudomonadati</taxon>
        <taxon>Pseudomonadota</taxon>
        <taxon>Alphaproteobacteria</taxon>
        <taxon>Geminicoccales</taxon>
        <taxon>Geminicoccaceae</taxon>
        <taxon>Tistrella</taxon>
    </lineage>
</organism>
<evidence type="ECO:0000313" key="10">
    <source>
        <dbReference type="EMBL" id="GGB42940.1"/>
    </source>
</evidence>
<dbReference type="PANTHER" id="PTHR43742:SF10">
    <property type="entry name" value="TRIMETHYLAMINE-N-OXIDE REDUCTASE 2"/>
    <property type="match status" value="1"/>
</dbReference>
<gene>
    <name evidence="10" type="ORF">GCM10011505_25370</name>
</gene>
<evidence type="ECO:0000256" key="2">
    <source>
        <dbReference type="ARBA" id="ARBA00010312"/>
    </source>
</evidence>
<dbReference type="InterPro" id="IPR041954">
    <property type="entry name" value="CT_DMSOR/BSOR/TMAOR"/>
</dbReference>
<dbReference type="InterPro" id="IPR050612">
    <property type="entry name" value="Prok_Mopterin_Oxidored"/>
</dbReference>
<dbReference type="SUPFAM" id="SSF53706">
    <property type="entry name" value="Formate dehydrogenase/DMSO reductase, domains 1-3"/>
    <property type="match status" value="1"/>
</dbReference>
<evidence type="ECO:0000259" key="8">
    <source>
        <dbReference type="Pfam" id="PF01568"/>
    </source>
</evidence>
<evidence type="ECO:0000256" key="3">
    <source>
        <dbReference type="ARBA" id="ARBA00022505"/>
    </source>
</evidence>
<evidence type="ECO:0000256" key="5">
    <source>
        <dbReference type="ARBA" id="ARBA00022764"/>
    </source>
</evidence>
<dbReference type="RefSeq" id="WP_188578372.1">
    <property type="nucleotide sequence ID" value="NZ_BMDZ01000028.1"/>
</dbReference>
<feature type="domain" description="Molybdopterin dinucleotide-binding" evidence="8">
    <location>
        <begin position="624"/>
        <end position="744"/>
    </location>
</feature>
<dbReference type="Gene3D" id="3.90.55.10">
    <property type="entry name" value="Dimethylsulfoxide Reductase, domain 3"/>
    <property type="match status" value="1"/>
</dbReference>
<evidence type="ECO:0000256" key="6">
    <source>
        <dbReference type="ARBA" id="ARBA00023002"/>
    </source>
</evidence>
<dbReference type="InterPro" id="IPR006656">
    <property type="entry name" value="Mopterin_OxRdtase"/>
</dbReference>
<keyword evidence="4" id="KW-0479">Metal-binding</keyword>
<keyword evidence="5" id="KW-0574">Periplasm</keyword>
<dbReference type="SUPFAM" id="SSF50692">
    <property type="entry name" value="ADC-like"/>
    <property type="match status" value="1"/>
</dbReference>
<accession>A0ABQ1IIA3</accession>